<dbReference type="EMBL" id="CP014782">
    <property type="protein sequence ID" value="AQS37883.1"/>
    <property type="molecule type" value="Genomic_DNA"/>
</dbReference>
<feature type="signal peptide" evidence="2">
    <location>
        <begin position="1"/>
        <end position="24"/>
    </location>
</feature>
<evidence type="ECO:0000256" key="1">
    <source>
        <dbReference type="SAM" id="MobiDB-lite"/>
    </source>
</evidence>
<dbReference type="RefSeq" id="WP_077752998.1">
    <property type="nucleotide sequence ID" value="NZ_CP014782.1"/>
</dbReference>
<name>A0A1S6HQT4_9GAMM</name>
<dbReference type="OrthoDB" id="8591827at2"/>
<accession>A0A1S6HQT4</accession>
<evidence type="ECO:0000313" key="3">
    <source>
        <dbReference type="EMBL" id="AQS37883.1"/>
    </source>
</evidence>
<feature type="chain" id="PRO_5012458756" evidence="2">
    <location>
        <begin position="25"/>
        <end position="113"/>
    </location>
</feature>
<keyword evidence="4" id="KW-1185">Reference proteome</keyword>
<feature type="region of interest" description="Disordered" evidence="1">
    <location>
        <begin position="30"/>
        <end position="51"/>
    </location>
</feature>
<dbReference type="AlphaFoldDB" id="A0A1S6HQT4"/>
<dbReference type="STRING" id="225848.Sps_02731"/>
<evidence type="ECO:0000256" key="2">
    <source>
        <dbReference type="SAM" id="SignalP"/>
    </source>
</evidence>
<protein>
    <submittedName>
        <fullName evidence="3">Uncharacterized protein</fullName>
    </submittedName>
</protein>
<proteinExistence type="predicted"/>
<organism evidence="3 4">
    <name type="scientific">Shewanella psychrophila</name>
    <dbReference type="NCBI Taxonomy" id="225848"/>
    <lineage>
        <taxon>Bacteria</taxon>
        <taxon>Pseudomonadati</taxon>
        <taxon>Pseudomonadota</taxon>
        <taxon>Gammaproteobacteria</taxon>
        <taxon>Alteromonadales</taxon>
        <taxon>Shewanellaceae</taxon>
        <taxon>Shewanella</taxon>
    </lineage>
</organism>
<reference evidence="3 4" key="1">
    <citation type="submission" date="2016-03" db="EMBL/GenBank/DDBJ databases">
        <title>Complete genome sequence of Shewanella psychrophila WP2, a deep sea bacterium isolated from west Pacific sediment.</title>
        <authorList>
            <person name="Xu G."/>
            <person name="Jian H."/>
        </authorList>
    </citation>
    <scope>NUCLEOTIDE SEQUENCE [LARGE SCALE GENOMIC DNA]</scope>
    <source>
        <strain evidence="3 4">WP2</strain>
    </source>
</reference>
<sequence>MKNKLILSIAMTSLVGLNISLVQAAVSQPQLQSQSSLPQTKPEKTTGNNGACAAGKCGGTKQFGKKDLVNDPQGRLVYARDGQCGSSGEGITNKKTQTQIAQPGKCAGGLCGQ</sequence>
<gene>
    <name evidence="3" type="ORF">Sps_02731</name>
</gene>
<dbReference type="Proteomes" id="UP000189545">
    <property type="component" value="Chromosome"/>
</dbReference>
<dbReference type="KEGG" id="spsw:Sps_02731"/>
<keyword evidence="2" id="KW-0732">Signal</keyword>
<evidence type="ECO:0000313" key="4">
    <source>
        <dbReference type="Proteomes" id="UP000189545"/>
    </source>
</evidence>